<evidence type="ECO:0000256" key="2">
    <source>
        <dbReference type="ARBA" id="ARBA00023125"/>
    </source>
</evidence>
<dbReference type="PANTHER" id="PTHR47893:SF1">
    <property type="entry name" value="REGULATORY PROTEIN PCHR"/>
    <property type="match status" value="1"/>
</dbReference>
<dbReference type="PANTHER" id="PTHR47893">
    <property type="entry name" value="REGULATORY PROTEIN PCHR"/>
    <property type="match status" value="1"/>
</dbReference>
<dbReference type="PROSITE" id="PS01124">
    <property type="entry name" value="HTH_ARAC_FAMILY_2"/>
    <property type="match status" value="1"/>
</dbReference>
<dbReference type="Pfam" id="PF12833">
    <property type="entry name" value="HTH_18"/>
    <property type="match status" value="1"/>
</dbReference>
<dbReference type="Proteomes" id="UP000287563">
    <property type="component" value="Unassembled WGS sequence"/>
</dbReference>
<dbReference type="InterPro" id="IPR009057">
    <property type="entry name" value="Homeodomain-like_sf"/>
</dbReference>
<dbReference type="InterPro" id="IPR053142">
    <property type="entry name" value="PchR_regulatory_protein"/>
</dbReference>
<dbReference type="Gene3D" id="1.10.10.60">
    <property type="entry name" value="Homeodomain-like"/>
    <property type="match status" value="1"/>
</dbReference>
<dbReference type="OrthoDB" id="6397815at2"/>
<dbReference type="GO" id="GO:0003700">
    <property type="term" value="F:DNA-binding transcription factor activity"/>
    <property type="evidence" value="ECO:0007669"/>
    <property type="project" value="InterPro"/>
</dbReference>
<keyword evidence="1" id="KW-0805">Transcription regulation</keyword>
<comment type="caution">
    <text evidence="5">The sequence shown here is derived from an EMBL/GenBank/DDBJ whole genome shotgun (WGS) entry which is preliminary data.</text>
</comment>
<dbReference type="AlphaFoldDB" id="A0A3S3RHR5"/>
<evidence type="ECO:0000256" key="3">
    <source>
        <dbReference type="ARBA" id="ARBA00023163"/>
    </source>
</evidence>
<reference evidence="5 6" key="1">
    <citation type="submission" date="2018-11" db="EMBL/GenBank/DDBJ databases">
        <title>Photobacterium sp. BEI247 sp. nov., a marine bacterium isolated from Yongle Blue Hole in the South China Sea.</title>
        <authorList>
            <person name="Wang X."/>
        </authorList>
    </citation>
    <scope>NUCLEOTIDE SEQUENCE [LARGE SCALE GENOMIC DNA]</scope>
    <source>
        <strain evidence="6">BEI247</strain>
    </source>
</reference>
<dbReference type="InterPro" id="IPR018060">
    <property type="entry name" value="HTH_AraC"/>
</dbReference>
<keyword evidence="3" id="KW-0804">Transcription</keyword>
<dbReference type="EMBL" id="RJLM01000003">
    <property type="protein sequence ID" value="RWX55657.1"/>
    <property type="molecule type" value="Genomic_DNA"/>
</dbReference>
<protein>
    <submittedName>
        <fullName evidence="5">AraC family transcriptional regulator</fullName>
    </submittedName>
</protein>
<proteinExistence type="predicted"/>
<keyword evidence="2" id="KW-0238">DNA-binding</keyword>
<dbReference type="RefSeq" id="WP_128783681.1">
    <property type="nucleotide sequence ID" value="NZ_RJLM01000003.1"/>
</dbReference>
<feature type="domain" description="HTH araC/xylS-type" evidence="4">
    <location>
        <begin position="230"/>
        <end position="328"/>
    </location>
</feature>
<evidence type="ECO:0000259" key="4">
    <source>
        <dbReference type="PROSITE" id="PS01124"/>
    </source>
</evidence>
<dbReference type="SUPFAM" id="SSF46689">
    <property type="entry name" value="Homeodomain-like"/>
    <property type="match status" value="1"/>
</dbReference>
<keyword evidence="6" id="KW-1185">Reference proteome</keyword>
<accession>A0A3S3RHR5</accession>
<gene>
    <name evidence="5" type="ORF">EDI28_09910</name>
</gene>
<evidence type="ECO:0000313" key="6">
    <source>
        <dbReference type="Proteomes" id="UP000287563"/>
    </source>
</evidence>
<dbReference type="SMART" id="SM00342">
    <property type="entry name" value="HTH_ARAC"/>
    <property type="match status" value="1"/>
</dbReference>
<dbReference type="InterPro" id="IPR020449">
    <property type="entry name" value="Tscrpt_reg_AraC-type_HTH"/>
</dbReference>
<evidence type="ECO:0000256" key="1">
    <source>
        <dbReference type="ARBA" id="ARBA00023015"/>
    </source>
</evidence>
<dbReference type="GO" id="GO:0043565">
    <property type="term" value="F:sequence-specific DNA binding"/>
    <property type="evidence" value="ECO:0007669"/>
    <property type="project" value="InterPro"/>
</dbReference>
<organism evidence="5 6">
    <name type="scientific">Photobacterium chitinilyticum</name>
    <dbReference type="NCBI Taxonomy" id="2485123"/>
    <lineage>
        <taxon>Bacteria</taxon>
        <taxon>Pseudomonadati</taxon>
        <taxon>Pseudomonadota</taxon>
        <taxon>Gammaproteobacteria</taxon>
        <taxon>Vibrionales</taxon>
        <taxon>Vibrionaceae</taxon>
        <taxon>Photobacterium</taxon>
    </lineage>
</organism>
<name>A0A3S3RHR5_9GAMM</name>
<evidence type="ECO:0000313" key="5">
    <source>
        <dbReference type="EMBL" id="RWX55657.1"/>
    </source>
</evidence>
<dbReference type="PRINTS" id="PR00032">
    <property type="entry name" value="HTHARAC"/>
</dbReference>
<sequence>MTKPTIYINAENISSGSKVPLLNVDEQQNLSEGVFDAASESYEALQFDRSRLNISTYSFSGIKIVIFEGTIYQEIEIPIQDNSEYLSLAFVKSGTITTKSKRCSFEHIATARTANLCCHCCFEGTAYFAPTEHLQIVSICFPKGYLTEFDALIAQCNSYKAYGYMHIPMVNNLPMQECVDMLIDPPVTGNVKQVFLKGKAYELISLSIQSMYSQPISSCGVSDKERHRAYQARDILEDSLLNPPKLRALAHLVGTNDCKLKKDFKTVFNTSPYAYVIRRRMEKAYQHIITSDMAITTIAQNLGYNNASHFSSTFYKHYGVKPRDLKHLRKRN</sequence>